<dbReference type="PANTHER" id="PTHR10649:SF18">
    <property type="entry name" value="ARYL HYDROCARBON RECEPTOR 1 BETA"/>
    <property type="match status" value="1"/>
</dbReference>
<feature type="region of interest" description="Disordered" evidence="6">
    <location>
        <begin position="470"/>
        <end position="491"/>
    </location>
</feature>
<dbReference type="SMART" id="SM00086">
    <property type="entry name" value="PAC"/>
    <property type="match status" value="1"/>
</dbReference>
<feature type="compositionally biased region" description="Basic and acidic residues" evidence="6">
    <location>
        <begin position="86"/>
        <end position="101"/>
    </location>
</feature>
<dbReference type="PANTHER" id="PTHR10649">
    <property type="entry name" value="ARYL HYDROCARBON RECEPTOR"/>
    <property type="match status" value="1"/>
</dbReference>
<dbReference type="InterPro" id="IPR001610">
    <property type="entry name" value="PAC"/>
</dbReference>
<evidence type="ECO:0000256" key="4">
    <source>
        <dbReference type="ARBA" id="ARBA00023163"/>
    </source>
</evidence>
<evidence type="ECO:0000256" key="6">
    <source>
        <dbReference type="SAM" id="MobiDB-lite"/>
    </source>
</evidence>
<dbReference type="Gene3D" id="3.30.450.20">
    <property type="entry name" value="PAS domain"/>
    <property type="match status" value="1"/>
</dbReference>
<name>A0A4Z2G196_9TELE</name>
<comment type="subcellular location">
    <subcellularLocation>
        <location evidence="1">Nucleus</location>
    </subcellularLocation>
</comment>
<comment type="caution">
    <text evidence="7">The sequence shown here is derived from an EMBL/GenBank/DDBJ whole genome shotgun (WGS) entry which is preliminary data.</text>
</comment>
<protein>
    <submittedName>
        <fullName evidence="7">Aryl hydrocarbon receptor</fullName>
    </submittedName>
</protein>
<evidence type="ECO:0000256" key="1">
    <source>
        <dbReference type="ARBA" id="ARBA00004123"/>
    </source>
</evidence>
<evidence type="ECO:0000313" key="8">
    <source>
        <dbReference type="Proteomes" id="UP000314294"/>
    </source>
</evidence>
<dbReference type="InterPro" id="IPR039091">
    <property type="entry name" value="AHR/AHRR"/>
</dbReference>
<dbReference type="EMBL" id="SRLO01000759">
    <property type="protein sequence ID" value="TNN47051.1"/>
    <property type="molecule type" value="Genomic_DNA"/>
</dbReference>
<evidence type="ECO:0000256" key="5">
    <source>
        <dbReference type="ARBA" id="ARBA00023242"/>
    </source>
</evidence>
<feature type="region of interest" description="Disordered" evidence="6">
    <location>
        <begin position="134"/>
        <end position="162"/>
    </location>
</feature>
<dbReference type="GO" id="GO:0004879">
    <property type="term" value="F:nuclear receptor activity"/>
    <property type="evidence" value="ECO:0007669"/>
    <property type="project" value="TreeGrafter"/>
</dbReference>
<evidence type="ECO:0000313" key="7">
    <source>
        <dbReference type="EMBL" id="TNN47051.1"/>
    </source>
</evidence>
<dbReference type="OrthoDB" id="8952420at2759"/>
<organism evidence="7 8">
    <name type="scientific">Liparis tanakae</name>
    <name type="common">Tanaka's snailfish</name>
    <dbReference type="NCBI Taxonomy" id="230148"/>
    <lineage>
        <taxon>Eukaryota</taxon>
        <taxon>Metazoa</taxon>
        <taxon>Chordata</taxon>
        <taxon>Craniata</taxon>
        <taxon>Vertebrata</taxon>
        <taxon>Euteleostomi</taxon>
        <taxon>Actinopterygii</taxon>
        <taxon>Neopterygii</taxon>
        <taxon>Teleostei</taxon>
        <taxon>Neoteleostei</taxon>
        <taxon>Acanthomorphata</taxon>
        <taxon>Eupercaria</taxon>
        <taxon>Perciformes</taxon>
        <taxon>Cottioidei</taxon>
        <taxon>Cottales</taxon>
        <taxon>Liparidae</taxon>
        <taxon>Liparis</taxon>
    </lineage>
</organism>
<dbReference type="GO" id="GO:0005634">
    <property type="term" value="C:nucleus"/>
    <property type="evidence" value="ECO:0007669"/>
    <property type="project" value="UniProtKB-SubCell"/>
</dbReference>
<proteinExistence type="predicted"/>
<feature type="region of interest" description="Disordered" evidence="6">
    <location>
        <begin position="77"/>
        <end position="101"/>
    </location>
</feature>
<keyword evidence="7" id="KW-0675">Receptor</keyword>
<keyword evidence="4" id="KW-0804">Transcription</keyword>
<dbReference type="AlphaFoldDB" id="A0A4Z2G196"/>
<reference evidence="7 8" key="1">
    <citation type="submission" date="2019-03" db="EMBL/GenBank/DDBJ databases">
        <title>First draft genome of Liparis tanakae, snailfish: a comprehensive survey of snailfish specific genes.</title>
        <authorList>
            <person name="Kim W."/>
            <person name="Song I."/>
            <person name="Jeong J.-H."/>
            <person name="Kim D."/>
            <person name="Kim S."/>
            <person name="Ryu S."/>
            <person name="Song J.Y."/>
            <person name="Lee S.K."/>
        </authorList>
    </citation>
    <scope>NUCLEOTIDE SEQUENCE [LARGE SCALE GENOMIC DNA]</scope>
    <source>
        <tissue evidence="7">Muscle</tissue>
    </source>
</reference>
<keyword evidence="3" id="KW-0238">DNA-binding</keyword>
<dbReference type="GO" id="GO:0034751">
    <property type="term" value="C:aryl hydrocarbon receptor complex"/>
    <property type="evidence" value="ECO:0007669"/>
    <property type="project" value="TreeGrafter"/>
</dbReference>
<keyword evidence="8" id="KW-1185">Reference proteome</keyword>
<accession>A0A4Z2G196</accession>
<dbReference type="GO" id="GO:0006805">
    <property type="term" value="P:xenobiotic metabolic process"/>
    <property type="evidence" value="ECO:0007669"/>
    <property type="project" value="InterPro"/>
</dbReference>
<dbReference type="Proteomes" id="UP000314294">
    <property type="component" value="Unassembled WGS sequence"/>
</dbReference>
<keyword evidence="5" id="KW-0539">Nucleus</keyword>
<keyword evidence="2" id="KW-0805">Transcription regulation</keyword>
<dbReference type="GO" id="GO:0000976">
    <property type="term" value="F:transcription cis-regulatory region binding"/>
    <property type="evidence" value="ECO:0007669"/>
    <property type="project" value="TreeGrafter"/>
</dbReference>
<gene>
    <name evidence="7" type="primary">AHR_4</name>
    <name evidence="7" type="ORF">EYF80_042725</name>
</gene>
<evidence type="ECO:0000256" key="2">
    <source>
        <dbReference type="ARBA" id="ARBA00023015"/>
    </source>
</evidence>
<evidence type="ECO:0000256" key="3">
    <source>
        <dbReference type="ARBA" id="ARBA00023125"/>
    </source>
</evidence>
<sequence>MKTGESGLTVFRLLTKDSGWRWVQSNARLVYRSSRPDYIIATQRPLGDEEGGEHLRKRAMHLPFTFATGEAALYQTGGSFRGNGSESKKGKLDETGSDDLDPKSLLEALMSQDGSVAEPEAAFHGGLFGGRPGGGGVLGGSSSADSWHAAPGGETGRCDGRAGGDDPLLAALDSLSLDGVEPCSNSELFSALENLGLDAEDLELLLLDERRIQVEPGHAPMLADLLADNQILSYVHDSLERGTPGEGPPHSVSRQPQAAGPLRAAPGPQGQQDQHPLRLQLHQPGVQLTTNATPDPCRYQSSYQLQGDHRLQQPPPQSSALELDRLLGLAGPQLGLPSFESYGSFDSASLDSAHSKNCLLWGLSLFVLLTVTVNRRRSASGPISLTVGLQEQKQSHASSREHYVHSGHHMTFNSALPFLTWPPGVPVAPSCSPSLTQGSRVVREVRCVMLATSVRPEPEGARRSAGIRLAVGSSGSAPERPAPSALPTLHL</sequence>
<feature type="region of interest" description="Disordered" evidence="6">
    <location>
        <begin position="238"/>
        <end position="274"/>
    </location>
</feature>